<dbReference type="SUPFAM" id="SSF54897">
    <property type="entry name" value="Protease propeptides/inhibitors"/>
    <property type="match status" value="1"/>
</dbReference>
<dbReference type="SMART" id="SM00944">
    <property type="entry name" value="Pro-kuma_activ"/>
    <property type="match status" value="1"/>
</dbReference>
<dbReference type="GO" id="GO:0008240">
    <property type="term" value="F:tripeptidyl-peptidase activity"/>
    <property type="evidence" value="ECO:0007669"/>
    <property type="project" value="UniProtKB-EC"/>
</dbReference>
<dbReference type="Pfam" id="PF09286">
    <property type="entry name" value="Pro-kuma_activ"/>
    <property type="match status" value="1"/>
</dbReference>
<dbReference type="Pfam" id="PF00082">
    <property type="entry name" value="Peptidase_S8"/>
    <property type="match status" value="1"/>
</dbReference>
<proteinExistence type="predicted"/>
<feature type="signal peptide" evidence="16">
    <location>
        <begin position="1"/>
        <end position="15"/>
    </location>
</feature>
<feature type="domain" description="Peptidase S53" evidence="17">
    <location>
        <begin position="227"/>
        <end position="609"/>
    </location>
</feature>
<keyword evidence="6 15" id="KW-0645">Protease</keyword>
<dbReference type="PROSITE" id="PS00138">
    <property type="entry name" value="SUBTILASE_SER"/>
    <property type="match status" value="1"/>
</dbReference>
<dbReference type="GO" id="GO:0006508">
    <property type="term" value="P:proteolysis"/>
    <property type="evidence" value="ECO:0007669"/>
    <property type="project" value="UniProtKB-KW"/>
</dbReference>
<dbReference type="InterPro" id="IPR036852">
    <property type="entry name" value="Peptidase_S8/S53_dom_sf"/>
</dbReference>
<evidence type="ECO:0000256" key="12">
    <source>
        <dbReference type="ARBA" id="ARBA00023026"/>
    </source>
</evidence>
<dbReference type="GO" id="GO:0005576">
    <property type="term" value="C:extracellular region"/>
    <property type="evidence" value="ECO:0007669"/>
    <property type="project" value="UniProtKB-SubCell"/>
</dbReference>
<sequence>MHVLLTLSLALVAAASPLSQEFATRHALRGVPSGWSKVARAPAEHKIDLRIGLKQARMDDLLAILGEVSDPANAHYGKHLSKSEVDELVAPRRETVQSVEGWLDSHGVAVVGRSSAGDWIHVTIPVSRAEQMLNTKYNIYRHTSGSHIVRSESYALPRSLDSHIDVIQPTTFFGSINERDRAGSSSSLERRASTVFVLPNIKEPGLDQVEDDVGKITAAVPSSCGSTITPACLRALYRTNSYVPTAGSSNTIGITGYLDQYANEADLQTFYKKYRTDAVGSTFSVELVNGGQNNQSKPGVEANLDVQYAGAITYPTPNIFYSTAGSPPYIPDSNTPTNTNEPYLDWVNYVLSKYSLPQTISTSYGDDEQTVPLDYAIRVCNSFAQLGARGVSVLFASGDFGVGAGDCKTNDGTNRTRFQPTFPASCPFVTTVGATYKVSPEIGVAFSQGGFSNYFARPSYQDSAVTTFLSSLGTTYSGMYNATGRGFPDVSAQGRAYGYIHFIPDSMLIHFYRFQIVQNGTTASVAGTSASCPTFAGVIALLNDYRLSQGRPSLGFLNPLLYSNASSALNDITSGNNPGCGTSGFTARAGWDPVTGLGTPDFVKLQAVV</sequence>
<comment type="cofactor">
    <cofactor evidence="15">
        <name>Ca(2+)</name>
        <dbReference type="ChEBI" id="CHEBI:29108"/>
    </cofactor>
    <text evidence="15">Binds 1 Ca(2+) ion per subunit.</text>
</comment>
<evidence type="ECO:0000256" key="16">
    <source>
        <dbReference type="SAM" id="SignalP"/>
    </source>
</evidence>
<comment type="catalytic activity">
    <reaction evidence="1">
        <text>Release of an N-terminal tripeptide from a polypeptide.</text>
        <dbReference type="EC" id="3.4.14.10"/>
    </reaction>
</comment>
<dbReference type="CDD" id="cd04056">
    <property type="entry name" value="Peptidases_S53"/>
    <property type="match status" value="1"/>
</dbReference>
<evidence type="ECO:0000256" key="8">
    <source>
        <dbReference type="ARBA" id="ARBA00022729"/>
    </source>
</evidence>
<keyword evidence="10 15" id="KW-0720">Serine protease</keyword>
<dbReference type="Proteomes" id="UP000383932">
    <property type="component" value="Unassembled WGS sequence"/>
</dbReference>
<dbReference type="PANTHER" id="PTHR14218">
    <property type="entry name" value="PROTEASE S8 TRIPEPTIDYL PEPTIDASE I CLN2"/>
    <property type="match status" value="1"/>
</dbReference>
<feature type="binding site" evidence="15">
    <location>
        <position position="571"/>
    </location>
    <ligand>
        <name>Ca(2+)</name>
        <dbReference type="ChEBI" id="CHEBI:29108"/>
    </ligand>
</feature>
<keyword evidence="14" id="KW-0325">Glycoprotein</keyword>
<evidence type="ECO:0000256" key="15">
    <source>
        <dbReference type="PROSITE-ProRule" id="PRU01032"/>
    </source>
</evidence>
<evidence type="ECO:0000313" key="19">
    <source>
        <dbReference type="Proteomes" id="UP000383932"/>
    </source>
</evidence>
<feature type="active site" description="Charge relay system" evidence="15">
    <location>
        <position position="529"/>
    </location>
</feature>
<keyword evidence="11 15" id="KW-0106">Calcium</keyword>
<dbReference type="InterPro" id="IPR050819">
    <property type="entry name" value="Tripeptidyl-peptidase_I"/>
</dbReference>
<dbReference type="InterPro" id="IPR030400">
    <property type="entry name" value="Sedolisin_dom"/>
</dbReference>
<evidence type="ECO:0000313" key="18">
    <source>
        <dbReference type="EMBL" id="KAB5591885.1"/>
    </source>
</evidence>
<comment type="subcellular location">
    <subcellularLocation>
        <location evidence="3">Secreted</location>
        <location evidence="3">Extracellular space</location>
    </subcellularLocation>
</comment>
<dbReference type="SUPFAM" id="SSF52743">
    <property type="entry name" value="Subtilisin-like"/>
    <property type="match status" value="1"/>
</dbReference>
<evidence type="ECO:0000256" key="11">
    <source>
        <dbReference type="ARBA" id="ARBA00022837"/>
    </source>
</evidence>
<evidence type="ECO:0000256" key="10">
    <source>
        <dbReference type="ARBA" id="ARBA00022825"/>
    </source>
</evidence>
<organism evidence="18 19">
    <name type="scientific">Ceratobasidium theobromae</name>
    <dbReference type="NCBI Taxonomy" id="1582974"/>
    <lineage>
        <taxon>Eukaryota</taxon>
        <taxon>Fungi</taxon>
        <taxon>Dikarya</taxon>
        <taxon>Basidiomycota</taxon>
        <taxon>Agaricomycotina</taxon>
        <taxon>Agaricomycetes</taxon>
        <taxon>Cantharellales</taxon>
        <taxon>Ceratobasidiaceae</taxon>
        <taxon>Ceratobasidium</taxon>
    </lineage>
</organism>
<evidence type="ECO:0000256" key="5">
    <source>
        <dbReference type="ARBA" id="ARBA00022525"/>
    </source>
</evidence>
<evidence type="ECO:0000256" key="3">
    <source>
        <dbReference type="ARBA" id="ARBA00004239"/>
    </source>
</evidence>
<dbReference type="InterPro" id="IPR023828">
    <property type="entry name" value="Peptidase_S8_Ser-AS"/>
</dbReference>
<feature type="active site" description="Charge relay system" evidence="15">
    <location>
        <position position="301"/>
    </location>
</feature>
<feature type="binding site" evidence="15">
    <location>
        <position position="572"/>
    </location>
    <ligand>
        <name>Ca(2+)</name>
        <dbReference type="ChEBI" id="CHEBI:29108"/>
    </ligand>
</feature>
<evidence type="ECO:0000256" key="13">
    <source>
        <dbReference type="ARBA" id="ARBA00023145"/>
    </source>
</evidence>
<feature type="chain" id="PRO_5024291372" description="tripeptidyl-peptidase II" evidence="16">
    <location>
        <begin position="16"/>
        <end position="609"/>
    </location>
</feature>
<dbReference type="InterPro" id="IPR015366">
    <property type="entry name" value="S53_propep"/>
</dbReference>
<evidence type="ECO:0000256" key="14">
    <source>
        <dbReference type="ARBA" id="ARBA00023180"/>
    </source>
</evidence>
<dbReference type="FunFam" id="3.40.50.200:FF:000015">
    <property type="entry name" value="Tripeptidyl peptidase A"/>
    <property type="match status" value="1"/>
</dbReference>
<dbReference type="Gene3D" id="3.40.50.200">
    <property type="entry name" value="Peptidase S8/S53 domain"/>
    <property type="match status" value="1"/>
</dbReference>
<protein>
    <recommendedName>
        <fullName evidence="4">tripeptidyl-peptidase II</fullName>
        <ecNumber evidence="4">3.4.14.10</ecNumber>
    </recommendedName>
</protein>
<comment type="function">
    <text evidence="2">Secreted tripeptidyl-peptidase which degrades proteins at acidic pHs and is involved in virulence.</text>
</comment>
<keyword evidence="5" id="KW-0964">Secreted</keyword>
<dbReference type="GO" id="GO:0004252">
    <property type="term" value="F:serine-type endopeptidase activity"/>
    <property type="evidence" value="ECO:0007669"/>
    <property type="project" value="UniProtKB-UniRule"/>
</dbReference>
<dbReference type="CDD" id="cd11377">
    <property type="entry name" value="Pro-peptidase_S53"/>
    <property type="match status" value="1"/>
</dbReference>
<dbReference type="AlphaFoldDB" id="A0A5N5QJF6"/>
<feature type="binding site" evidence="15">
    <location>
        <position position="592"/>
    </location>
    <ligand>
        <name>Ca(2+)</name>
        <dbReference type="ChEBI" id="CHEBI:29108"/>
    </ligand>
</feature>
<evidence type="ECO:0000256" key="9">
    <source>
        <dbReference type="ARBA" id="ARBA00022801"/>
    </source>
</evidence>
<dbReference type="PANTHER" id="PTHR14218:SF15">
    <property type="entry name" value="TRIPEPTIDYL-PEPTIDASE 1"/>
    <property type="match status" value="1"/>
</dbReference>
<keyword evidence="7 15" id="KW-0479">Metal-binding</keyword>
<keyword evidence="8 16" id="KW-0732">Signal</keyword>
<evidence type="ECO:0000256" key="2">
    <source>
        <dbReference type="ARBA" id="ARBA00002451"/>
    </source>
</evidence>
<dbReference type="EC" id="3.4.14.10" evidence="4"/>
<keyword evidence="13" id="KW-0865">Zymogen</keyword>
<dbReference type="PROSITE" id="PS51695">
    <property type="entry name" value="SEDOLISIN"/>
    <property type="match status" value="1"/>
</dbReference>
<evidence type="ECO:0000259" key="17">
    <source>
        <dbReference type="PROSITE" id="PS51695"/>
    </source>
</evidence>
<keyword evidence="9 15" id="KW-0378">Hydrolase</keyword>
<comment type="caution">
    <text evidence="18">The sequence shown here is derived from an EMBL/GenBank/DDBJ whole genome shotgun (WGS) entry which is preliminary data.</text>
</comment>
<keyword evidence="19" id="KW-1185">Reference proteome</keyword>
<evidence type="ECO:0000256" key="7">
    <source>
        <dbReference type="ARBA" id="ARBA00022723"/>
    </source>
</evidence>
<dbReference type="InterPro" id="IPR000209">
    <property type="entry name" value="Peptidase_S8/S53_dom"/>
</dbReference>
<evidence type="ECO:0000256" key="4">
    <source>
        <dbReference type="ARBA" id="ARBA00012462"/>
    </source>
</evidence>
<dbReference type="OrthoDB" id="409122at2759"/>
<dbReference type="EMBL" id="SSOP01000084">
    <property type="protein sequence ID" value="KAB5591885.1"/>
    <property type="molecule type" value="Genomic_DNA"/>
</dbReference>
<feature type="active site" description="Charge relay system" evidence="15">
    <location>
        <position position="305"/>
    </location>
</feature>
<evidence type="ECO:0000256" key="1">
    <source>
        <dbReference type="ARBA" id="ARBA00001910"/>
    </source>
</evidence>
<keyword evidence="12" id="KW-0843">Virulence</keyword>
<evidence type="ECO:0000256" key="6">
    <source>
        <dbReference type="ARBA" id="ARBA00022670"/>
    </source>
</evidence>
<accession>A0A5N5QJF6</accession>
<dbReference type="GO" id="GO:0046872">
    <property type="term" value="F:metal ion binding"/>
    <property type="evidence" value="ECO:0007669"/>
    <property type="project" value="UniProtKB-UniRule"/>
</dbReference>
<gene>
    <name evidence="18" type="ORF">CTheo_4673</name>
</gene>
<feature type="binding site" evidence="15">
    <location>
        <position position="590"/>
    </location>
    <ligand>
        <name>Ca(2+)</name>
        <dbReference type="ChEBI" id="CHEBI:29108"/>
    </ligand>
</feature>
<name>A0A5N5QJF6_9AGAM</name>
<reference evidence="18 19" key="1">
    <citation type="journal article" date="2019" name="Fungal Biol. Biotechnol.">
        <title>Draft genome sequence of fastidious pathogen Ceratobasidium theobromae, which causes vascular-streak dieback in Theobroma cacao.</title>
        <authorList>
            <person name="Ali S.S."/>
            <person name="Asman A."/>
            <person name="Shao J."/>
            <person name="Firmansyah A.P."/>
            <person name="Susilo A.W."/>
            <person name="Rosmana A."/>
            <person name="McMahon P."/>
            <person name="Junaid M."/>
            <person name="Guest D."/>
            <person name="Kheng T.Y."/>
            <person name="Meinhardt L.W."/>
            <person name="Bailey B.A."/>
        </authorList>
    </citation>
    <scope>NUCLEOTIDE SEQUENCE [LARGE SCALE GENOMIC DNA]</scope>
    <source>
        <strain evidence="18 19">CT2</strain>
    </source>
</reference>